<dbReference type="EMBL" id="AP022870">
    <property type="protein sequence ID" value="BCB76264.1"/>
    <property type="molecule type" value="Genomic_DNA"/>
</dbReference>
<dbReference type="AlphaFoldDB" id="A0A6F8XR00"/>
<evidence type="ECO:0000313" key="2">
    <source>
        <dbReference type="Proteomes" id="UP000502508"/>
    </source>
</evidence>
<organism evidence="1 2">
    <name type="scientific">Phytohabitans flavus</name>
    <dbReference type="NCBI Taxonomy" id="1076124"/>
    <lineage>
        <taxon>Bacteria</taxon>
        <taxon>Bacillati</taxon>
        <taxon>Actinomycetota</taxon>
        <taxon>Actinomycetes</taxon>
        <taxon>Micromonosporales</taxon>
        <taxon>Micromonosporaceae</taxon>
    </lineage>
</organism>
<reference evidence="1 2" key="2">
    <citation type="submission" date="2020-03" db="EMBL/GenBank/DDBJ databases">
        <authorList>
            <person name="Ichikawa N."/>
            <person name="Kimura A."/>
            <person name="Kitahashi Y."/>
            <person name="Uohara A."/>
        </authorList>
    </citation>
    <scope>NUCLEOTIDE SEQUENCE [LARGE SCALE GENOMIC DNA]</scope>
    <source>
        <strain evidence="1 2">NBRC 107702</strain>
    </source>
</reference>
<dbReference type="RefSeq" id="WP_173036360.1">
    <property type="nucleotide sequence ID" value="NZ_AP022870.1"/>
</dbReference>
<proteinExistence type="predicted"/>
<evidence type="ECO:0000313" key="1">
    <source>
        <dbReference type="EMBL" id="BCB76264.1"/>
    </source>
</evidence>
<keyword evidence="2" id="KW-1185">Reference proteome</keyword>
<name>A0A6F8XR00_9ACTN</name>
<sequence length="224" mass="23353">MAPARAVPAETLAHLAVGVEPSGVVLGRDSAGRAVLVRLFAREPMSVAFVGGWWAARLLLFRCLAHGAAVTVAARDPRDPARPGSVADTAHWLTLDQAAGRGHVTLAAPGSEGPQAGPARPLLRVHDLGPEFPAGRLPRPWQTGLTVLPQVTPASVPLLAAADVLLVQRLPEPEAALLGSALGARADLVSRLPAMDDEMVAAFGAGSVRYAWLTPTPIERHLFG</sequence>
<reference evidence="1 2" key="1">
    <citation type="submission" date="2020-03" db="EMBL/GenBank/DDBJ databases">
        <title>Whole genome shotgun sequence of Phytohabitans flavus NBRC 107702.</title>
        <authorList>
            <person name="Komaki H."/>
            <person name="Tamura T."/>
        </authorList>
    </citation>
    <scope>NUCLEOTIDE SEQUENCE [LARGE SCALE GENOMIC DNA]</scope>
    <source>
        <strain evidence="1 2">NBRC 107702</strain>
    </source>
</reference>
<dbReference type="Proteomes" id="UP000502508">
    <property type="component" value="Chromosome"/>
</dbReference>
<gene>
    <name evidence="1" type="ORF">Pflav_026740</name>
</gene>
<protein>
    <submittedName>
        <fullName evidence="1">Uncharacterized protein</fullName>
    </submittedName>
</protein>
<dbReference type="KEGG" id="pfla:Pflav_026740"/>
<accession>A0A6F8XR00</accession>